<organism evidence="8">
    <name type="scientific">Symploca sp. SIO1C4</name>
    <dbReference type="NCBI Taxonomy" id="2607765"/>
    <lineage>
        <taxon>Bacteria</taxon>
        <taxon>Bacillati</taxon>
        <taxon>Cyanobacteriota</taxon>
        <taxon>Cyanophyceae</taxon>
        <taxon>Coleofasciculales</taxon>
        <taxon>Coleofasciculaceae</taxon>
        <taxon>Symploca</taxon>
    </lineage>
</organism>
<protein>
    <submittedName>
        <fullName evidence="8">S8 family serine peptidase</fullName>
    </submittedName>
</protein>
<dbReference type="GO" id="GO:0006508">
    <property type="term" value="P:proteolysis"/>
    <property type="evidence" value="ECO:0007669"/>
    <property type="project" value="UniProtKB-KW"/>
</dbReference>
<dbReference type="InterPro" id="IPR000209">
    <property type="entry name" value="Peptidase_S8/S53_dom"/>
</dbReference>
<proteinExistence type="inferred from homology"/>
<evidence type="ECO:0000256" key="6">
    <source>
        <dbReference type="SAM" id="SignalP"/>
    </source>
</evidence>
<evidence type="ECO:0000256" key="4">
    <source>
        <dbReference type="ARBA" id="ARBA00022825"/>
    </source>
</evidence>
<evidence type="ECO:0000259" key="7">
    <source>
        <dbReference type="Pfam" id="PF00082"/>
    </source>
</evidence>
<dbReference type="PANTHER" id="PTHR43806:SF11">
    <property type="entry name" value="CEREVISIN-RELATED"/>
    <property type="match status" value="1"/>
</dbReference>
<dbReference type="InterPro" id="IPR023828">
    <property type="entry name" value="Peptidase_S8_Ser-AS"/>
</dbReference>
<evidence type="ECO:0000256" key="3">
    <source>
        <dbReference type="ARBA" id="ARBA00022801"/>
    </source>
</evidence>
<evidence type="ECO:0000256" key="5">
    <source>
        <dbReference type="PROSITE-ProRule" id="PRU01240"/>
    </source>
</evidence>
<evidence type="ECO:0000256" key="1">
    <source>
        <dbReference type="ARBA" id="ARBA00011073"/>
    </source>
</evidence>
<dbReference type="InterPro" id="IPR050131">
    <property type="entry name" value="Peptidase_S8_subtilisin-like"/>
</dbReference>
<dbReference type="Gene3D" id="3.40.50.200">
    <property type="entry name" value="Peptidase S8/S53 domain"/>
    <property type="match status" value="1"/>
</dbReference>
<dbReference type="SUPFAM" id="SSF52743">
    <property type="entry name" value="Subtilisin-like"/>
    <property type="match status" value="1"/>
</dbReference>
<keyword evidence="4" id="KW-0720">Serine protease</keyword>
<feature type="signal peptide" evidence="6">
    <location>
        <begin position="1"/>
        <end position="22"/>
    </location>
</feature>
<dbReference type="Pfam" id="PF00082">
    <property type="entry name" value="Peptidase_S8"/>
    <property type="match status" value="1"/>
</dbReference>
<accession>A0A6B3NNJ1</accession>
<comment type="caution">
    <text evidence="5">Lacks conserved residue(s) required for the propagation of feature annotation.</text>
</comment>
<keyword evidence="2" id="KW-0645">Protease</keyword>
<dbReference type="GO" id="GO:0004252">
    <property type="term" value="F:serine-type endopeptidase activity"/>
    <property type="evidence" value="ECO:0007669"/>
    <property type="project" value="InterPro"/>
</dbReference>
<keyword evidence="3" id="KW-0378">Hydrolase</keyword>
<gene>
    <name evidence="8" type="ORF">F6J89_30340</name>
</gene>
<dbReference type="PROSITE" id="PS00138">
    <property type="entry name" value="SUBTILASE_SER"/>
    <property type="match status" value="1"/>
</dbReference>
<feature type="domain" description="Peptidase S8/S53" evidence="7">
    <location>
        <begin position="2"/>
        <end position="120"/>
    </location>
</feature>
<keyword evidence="6" id="KW-0732">Signal</keyword>
<feature type="non-terminal residue" evidence="8">
    <location>
        <position position="1"/>
    </location>
</feature>
<comment type="caution">
    <text evidence="8">The sequence shown here is derived from an EMBL/GenBank/DDBJ whole genome shotgun (WGS) entry which is preliminary data.</text>
</comment>
<evidence type="ECO:0000256" key="2">
    <source>
        <dbReference type="ARBA" id="ARBA00022670"/>
    </source>
</evidence>
<reference evidence="8" key="1">
    <citation type="submission" date="2019-11" db="EMBL/GenBank/DDBJ databases">
        <title>Genomic insights into an expanded diversity of filamentous marine cyanobacteria reveals the extraordinary biosynthetic potential of Moorea and Okeania.</title>
        <authorList>
            <person name="Ferreira Leao T."/>
            <person name="Wang M."/>
            <person name="Moss N."/>
            <person name="Da Silva R."/>
            <person name="Sanders J."/>
            <person name="Nurk S."/>
            <person name="Gurevich A."/>
            <person name="Humphrey G."/>
            <person name="Reher R."/>
            <person name="Zhu Q."/>
            <person name="Belda-Ferre P."/>
            <person name="Glukhov E."/>
            <person name="Rex R."/>
            <person name="Dorrestein P.C."/>
            <person name="Knight R."/>
            <person name="Pevzner P."/>
            <person name="Gerwick W.H."/>
            <person name="Gerwick L."/>
        </authorList>
    </citation>
    <scope>NUCLEOTIDE SEQUENCE</scope>
    <source>
        <strain evidence="8">SIO1C4</strain>
    </source>
</reference>
<dbReference type="PROSITE" id="PS51892">
    <property type="entry name" value="SUBTILASE"/>
    <property type="match status" value="1"/>
</dbReference>
<dbReference type="EMBL" id="JAAHFQ010000939">
    <property type="protein sequence ID" value="NER31794.1"/>
    <property type="molecule type" value="Genomic_DNA"/>
</dbReference>
<name>A0A6B3NNJ1_9CYAN</name>
<feature type="chain" id="PRO_5025693600" evidence="6">
    <location>
        <begin position="23"/>
        <end position="126"/>
    </location>
</feature>
<comment type="similarity">
    <text evidence="1 5">Belongs to the peptidase S8 family.</text>
</comment>
<dbReference type="PANTHER" id="PTHR43806">
    <property type="entry name" value="PEPTIDASE S8"/>
    <property type="match status" value="1"/>
</dbReference>
<evidence type="ECO:0000313" key="8">
    <source>
        <dbReference type="EMBL" id="NER31794.1"/>
    </source>
</evidence>
<sequence length="126" mass="12863">QAIQYATVLGVVVVMAAGNNSAAQPTCPAHLATDWGIAVGATDIYNQMTSFSHHAGSIPLDYVLAPGLDIVSTTPDDNYGYLSGTSMAAPHVSGVAALLLEANPFLSPGNVETIITSTAEASSIFV</sequence>
<dbReference type="InterPro" id="IPR036852">
    <property type="entry name" value="Peptidase_S8/S53_dom_sf"/>
</dbReference>
<dbReference type="AlphaFoldDB" id="A0A6B3NNJ1"/>